<keyword evidence="12" id="KW-1003">Cell membrane</keyword>
<dbReference type="InterPro" id="IPR024932">
    <property type="entry name" value="ApbE"/>
</dbReference>
<dbReference type="GO" id="GO:0016740">
    <property type="term" value="F:transferase activity"/>
    <property type="evidence" value="ECO:0007669"/>
    <property type="project" value="UniProtKB-UniRule"/>
</dbReference>
<evidence type="ECO:0000256" key="7">
    <source>
        <dbReference type="ARBA" id="ARBA00022842"/>
    </source>
</evidence>
<keyword evidence="12" id="KW-0449">Lipoprotein</keyword>
<dbReference type="Proteomes" id="UP000323646">
    <property type="component" value="Unassembled WGS sequence"/>
</dbReference>
<keyword evidence="4 10" id="KW-0808">Transferase</keyword>
<dbReference type="PROSITE" id="PS51257">
    <property type="entry name" value="PROKAR_LIPOPROTEIN"/>
    <property type="match status" value="1"/>
</dbReference>
<keyword evidence="6 10" id="KW-0274">FAD</keyword>
<dbReference type="EMBL" id="VTOY01000002">
    <property type="protein sequence ID" value="TYZ24097.1"/>
    <property type="molecule type" value="Genomic_DNA"/>
</dbReference>
<dbReference type="Gene3D" id="3.10.520.10">
    <property type="entry name" value="ApbE-like domains"/>
    <property type="match status" value="1"/>
</dbReference>
<dbReference type="PANTHER" id="PTHR30040:SF2">
    <property type="entry name" value="FAD:PROTEIN FMN TRANSFERASE"/>
    <property type="match status" value="1"/>
</dbReference>
<name>A0A5D6W7X0_9FIRM</name>
<evidence type="ECO:0000256" key="5">
    <source>
        <dbReference type="ARBA" id="ARBA00022723"/>
    </source>
</evidence>
<keyword evidence="12" id="KW-0472">Membrane</keyword>
<evidence type="ECO:0000256" key="11">
    <source>
        <dbReference type="PIRSR" id="PIRSR006268-2"/>
    </source>
</evidence>
<comment type="caution">
    <text evidence="13">The sequence shown here is derived from an EMBL/GenBank/DDBJ whole genome shotgun (WGS) entry which is preliminary data.</text>
</comment>
<dbReference type="PIRSF" id="PIRSF006268">
    <property type="entry name" value="ApbE"/>
    <property type="match status" value="1"/>
</dbReference>
<dbReference type="OrthoDB" id="9778595at2"/>
<keyword evidence="12" id="KW-0997">Cell inner membrane</keyword>
<dbReference type="GO" id="GO:0046872">
    <property type="term" value="F:metal ion binding"/>
    <property type="evidence" value="ECO:0007669"/>
    <property type="project" value="UniProtKB-UniRule"/>
</dbReference>
<evidence type="ECO:0000256" key="9">
    <source>
        <dbReference type="ARBA" id="ARBA00048540"/>
    </source>
</evidence>
<evidence type="ECO:0000256" key="12">
    <source>
        <dbReference type="RuleBase" id="RU363002"/>
    </source>
</evidence>
<keyword evidence="3 10" id="KW-0285">Flavoprotein</keyword>
<gene>
    <name evidence="13" type="ORF">FZ040_05095</name>
</gene>
<evidence type="ECO:0000256" key="8">
    <source>
        <dbReference type="ARBA" id="ARBA00031306"/>
    </source>
</evidence>
<keyword evidence="7 10" id="KW-0460">Magnesium</keyword>
<comment type="function">
    <text evidence="12">Flavin transferase that catalyzes the transfer of the FMN moiety of FAD and its covalent binding to the hydroxyl group of a threonine residue in a target flavoprotein.</text>
</comment>
<dbReference type="PANTHER" id="PTHR30040">
    <property type="entry name" value="THIAMINE BIOSYNTHESIS LIPOPROTEIN APBE"/>
    <property type="match status" value="1"/>
</dbReference>
<keyword evidence="14" id="KW-1185">Reference proteome</keyword>
<reference evidence="13 14" key="1">
    <citation type="submission" date="2019-08" db="EMBL/GenBank/DDBJ databases">
        <title>Selenomonas sp. mPRGC5 and Selenomonas sp. mPRGC8 isolated from ruminal fluid of dairy goat (Capra hircus).</title>
        <authorList>
            <person name="Poothong S."/>
            <person name="Nuengjamnong C."/>
            <person name="Tanasupawat S."/>
        </authorList>
    </citation>
    <scope>NUCLEOTIDE SEQUENCE [LARGE SCALE GENOMIC DNA]</scope>
    <source>
        <strain evidence="14">mPRGC5</strain>
    </source>
</reference>
<feature type="binding site" evidence="11">
    <location>
        <position position="295"/>
    </location>
    <ligand>
        <name>Mg(2+)</name>
        <dbReference type="ChEBI" id="CHEBI:18420"/>
    </ligand>
</feature>
<feature type="binding site" evidence="11">
    <location>
        <position position="299"/>
    </location>
    <ligand>
        <name>Mg(2+)</name>
        <dbReference type="ChEBI" id="CHEBI:18420"/>
    </ligand>
</feature>
<proteinExistence type="inferred from homology"/>
<evidence type="ECO:0000256" key="2">
    <source>
        <dbReference type="ARBA" id="ARBA00016337"/>
    </source>
</evidence>
<evidence type="ECO:0000313" key="13">
    <source>
        <dbReference type="EMBL" id="TYZ24097.1"/>
    </source>
</evidence>
<dbReference type="Pfam" id="PF02424">
    <property type="entry name" value="ApbE"/>
    <property type="match status" value="1"/>
</dbReference>
<sequence>MRKLWLAAGIVLLLVMGTVLLTGCGRKEPVQKTVMVMDTVVTLTAVGEKADAAVRESIVRLQEIDGMASLHGENSDLKKLADAAGNGAWIPLHPEVFHMLEVSQEYSRISDGAWDVTAGPLVELWGIGTDKAKVPTETELAQAKAKTGWQKLELDPETKCARLREPGMSLDLGGIAKGFAADEVRKIYEQYGIRDGLINLGASSIYALGKNTKGGSWRVGIRHPRSEDKESRLGVVELSNAALSTSGDYERFFEQAGVRYHHILDPRTGRPANSGAVSDTIVVDGSLPDAGMISDLLTTAVFVLGPEEGKAFLGKLPTEVRGMICDRRLQLRTAHGFDEMLQQVQQDFSLAE</sequence>
<dbReference type="RefSeq" id="WP_149171007.1">
    <property type="nucleotide sequence ID" value="NZ_VTOY01000002.1"/>
</dbReference>
<evidence type="ECO:0000256" key="10">
    <source>
        <dbReference type="PIRNR" id="PIRNR006268"/>
    </source>
</evidence>
<evidence type="ECO:0000256" key="4">
    <source>
        <dbReference type="ARBA" id="ARBA00022679"/>
    </source>
</evidence>
<accession>A0A5D6W7X0</accession>
<evidence type="ECO:0000313" key="14">
    <source>
        <dbReference type="Proteomes" id="UP000323646"/>
    </source>
</evidence>
<evidence type="ECO:0000256" key="6">
    <source>
        <dbReference type="ARBA" id="ARBA00022827"/>
    </source>
</evidence>
<comment type="subcellular location">
    <subcellularLocation>
        <location evidence="12">Cell inner membrane</location>
        <topology evidence="12">Lipid-anchor</topology>
        <orientation evidence="12">Periplasmic side</orientation>
    </subcellularLocation>
</comment>
<dbReference type="SUPFAM" id="SSF143631">
    <property type="entry name" value="ApbE-like"/>
    <property type="match status" value="1"/>
</dbReference>
<dbReference type="AlphaFoldDB" id="A0A5D6W7X0"/>
<comment type="cofactor">
    <cofactor evidence="11">
        <name>Mg(2+)</name>
        <dbReference type="ChEBI" id="CHEBI:18420"/>
    </cofactor>
    <cofactor evidence="11">
        <name>Mn(2+)</name>
        <dbReference type="ChEBI" id="CHEBI:29035"/>
    </cofactor>
    <text evidence="11">Magnesium. Can also use manganese.</text>
</comment>
<protein>
    <recommendedName>
        <fullName evidence="2 10">FAD:protein FMN transferase</fullName>
        <ecNumber evidence="1 10">2.7.1.180</ecNumber>
    </recommendedName>
    <alternativeName>
        <fullName evidence="8 10">Flavin transferase</fullName>
    </alternativeName>
</protein>
<comment type="catalytic activity">
    <reaction evidence="9 10 12">
        <text>L-threonyl-[protein] + FAD = FMN-L-threonyl-[protein] + AMP + H(+)</text>
        <dbReference type="Rhea" id="RHEA:36847"/>
        <dbReference type="Rhea" id="RHEA-COMP:11060"/>
        <dbReference type="Rhea" id="RHEA-COMP:11061"/>
        <dbReference type="ChEBI" id="CHEBI:15378"/>
        <dbReference type="ChEBI" id="CHEBI:30013"/>
        <dbReference type="ChEBI" id="CHEBI:57692"/>
        <dbReference type="ChEBI" id="CHEBI:74257"/>
        <dbReference type="ChEBI" id="CHEBI:456215"/>
        <dbReference type="EC" id="2.7.1.180"/>
    </reaction>
</comment>
<organism evidence="13 14">
    <name type="scientific">Selenomonas ruminis</name>
    <dbReference type="NCBI Taxonomy" id="2593411"/>
    <lineage>
        <taxon>Bacteria</taxon>
        <taxon>Bacillati</taxon>
        <taxon>Bacillota</taxon>
        <taxon>Negativicutes</taxon>
        <taxon>Selenomonadales</taxon>
        <taxon>Selenomonadaceae</taxon>
        <taxon>Selenomonas</taxon>
    </lineage>
</organism>
<comment type="similarity">
    <text evidence="10 12">Belongs to the ApbE family.</text>
</comment>
<dbReference type="GO" id="GO:0005886">
    <property type="term" value="C:plasma membrane"/>
    <property type="evidence" value="ECO:0007669"/>
    <property type="project" value="UniProtKB-SubCell"/>
</dbReference>
<dbReference type="InterPro" id="IPR003374">
    <property type="entry name" value="ApbE-like_sf"/>
</dbReference>
<dbReference type="EC" id="2.7.1.180" evidence="1 10"/>
<keyword evidence="5 10" id="KW-0479">Metal-binding</keyword>
<feature type="binding site" evidence="11">
    <location>
        <position position="174"/>
    </location>
    <ligand>
        <name>Mg(2+)</name>
        <dbReference type="ChEBI" id="CHEBI:18420"/>
    </ligand>
</feature>
<evidence type="ECO:0000256" key="3">
    <source>
        <dbReference type="ARBA" id="ARBA00022630"/>
    </source>
</evidence>
<evidence type="ECO:0000256" key="1">
    <source>
        <dbReference type="ARBA" id="ARBA00011955"/>
    </source>
</evidence>